<keyword evidence="3" id="KW-1003">Cell membrane</keyword>
<name>A0ABT1N7U2_9GAMM</name>
<feature type="transmembrane region" description="Helical" evidence="9">
    <location>
        <begin position="14"/>
        <end position="33"/>
    </location>
</feature>
<evidence type="ECO:0000256" key="9">
    <source>
        <dbReference type="RuleBase" id="RU369079"/>
    </source>
</evidence>
<evidence type="ECO:0000256" key="3">
    <source>
        <dbReference type="ARBA" id="ARBA00022475"/>
    </source>
</evidence>
<dbReference type="InterPro" id="IPR007387">
    <property type="entry name" value="TRAP_DctQ"/>
</dbReference>
<organism evidence="11 12">
    <name type="scientific">Photobacterium pectinilyticum</name>
    <dbReference type="NCBI Taxonomy" id="2906793"/>
    <lineage>
        <taxon>Bacteria</taxon>
        <taxon>Pseudomonadati</taxon>
        <taxon>Pseudomonadota</taxon>
        <taxon>Gammaproteobacteria</taxon>
        <taxon>Vibrionales</taxon>
        <taxon>Vibrionaceae</taxon>
        <taxon>Photobacterium</taxon>
    </lineage>
</organism>
<feature type="transmembrane region" description="Helical" evidence="9">
    <location>
        <begin position="45"/>
        <end position="65"/>
    </location>
</feature>
<proteinExistence type="inferred from homology"/>
<evidence type="ECO:0000259" key="10">
    <source>
        <dbReference type="Pfam" id="PF04290"/>
    </source>
</evidence>
<evidence type="ECO:0000256" key="4">
    <source>
        <dbReference type="ARBA" id="ARBA00022519"/>
    </source>
</evidence>
<feature type="transmembrane region" description="Helical" evidence="9">
    <location>
        <begin position="115"/>
        <end position="137"/>
    </location>
</feature>
<evidence type="ECO:0000256" key="2">
    <source>
        <dbReference type="ARBA" id="ARBA00022448"/>
    </source>
</evidence>
<dbReference type="PANTHER" id="PTHR35011">
    <property type="entry name" value="2,3-DIKETO-L-GULONATE TRAP TRANSPORTER SMALL PERMEASE PROTEIN YIAM"/>
    <property type="match status" value="1"/>
</dbReference>
<evidence type="ECO:0000256" key="7">
    <source>
        <dbReference type="ARBA" id="ARBA00023136"/>
    </source>
</evidence>
<sequence length="199" mass="23302">MTLFDECRYQACRVYIHFSHLFYNYGLLMFLSILKKIERYFEEYIACACIVTVSACVILQVILRYAFNTGLSWTEELASFAMVWAVYMGASLGIRERYHVRILAFVVLLPKKISTLFIALGDVILLLFCFFMITVGYEYLTLLWQQPSYSPSLNISIFWPHSIVVLGYILISLRILQIYINWFNSNKDFAPGLPDEYRK</sequence>
<accession>A0ABT1N7U2</accession>
<feature type="transmembrane region" description="Helical" evidence="9">
    <location>
        <begin position="77"/>
        <end position="94"/>
    </location>
</feature>
<dbReference type="InterPro" id="IPR055348">
    <property type="entry name" value="DctQ"/>
</dbReference>
<feature type="domain" description="Tripartite ATP-independent periplasmic transporters DctQ component" evidence="10">
    <location>
        <begin position="55"/>
        <end position="182"/>
    </location>
</feature>
<keyword evidence="12" id="KW-1185">Reference proteome</keyword>
<evidence type="ECO:0000256" key="5">
    <source>
        <dbReference type="ARBA" id="ARBA00022692"/>
    </source>
</evidence>
<evidence type="ECO:0000313" key="11">
    <source>
        <dbReference type="EMBL" id="MCQ1060805.1"/>
    </source>
</evidence>
<evidence type="ECO:0000256" key="6">
    <source>
        <dbReference type="ARBA" id="ARBA00022989"/>
    </source>
</evidence>
<evidence type="ECO:0000313" key="12">
    <source>
        <dbReference type="Proteomes" id="UP001524460"/>
    </source>
</evidence>
<comment type="function">
    <text evidence="9">Part of the tripartite ATP-independent periplasmic (TRAP) transport system.</text>
</comment>
<comment type="subcellular location">
    <subcellularLocation>
        <location evidence="1 9">Cell inner membrane</location>
        <topology evidence="1 9">Multi-pass membrane protein</topology>
    </subcellularLocation>
</comment>
<gene>
    <name evidence="11" type="ORF">NHN17_22435</name>
</gene>
<evidence type="ECO:0000256" key="1">
    <source>
        <dbReference type="ARBA" id="ARBA00004429"/>
    </source>
</evidence>
<comment type="caution">
    <text evidence="9">Lacks conserved residue(s) required for the propagation of feature annotation.</text>
</comment>
<keyword evidence="2 9" id="KW-0813">Transport</keyword>
<keyword evidence="7 9" id="KW-0472">Membrane</keyword>
<protein>
    <recommendedName>
        <fullName evidence="9">TRAP transporter small permease protein</fullName>
    </recommendedName>
</protein>
<comment type="subunit">
    <text evidence="9">The complex comprises the extracytoplasmic solute receptor protein and the two transmembrane proteins.</text>
</comment>
<reference evidence="11 12" key="1">
    <citation type="submission" date="2022-07" db="EMBL/GenBank/DDBJ databases">
        <title>Photobacterium pectinilyticum sp. nov., a marine bacterium isolated from surface seawater of Qingdao offshore.</title>
        <authorList>
            <person name="Wang X."/>
        </authorList>
    </citation>
    <scope>NUCLEOTIDE SEQUENCE [LARGE SCALE GENOMIC DNA]</scope>
    <source>
        <strain evidence="11 12">ZSDE20</strain>
    </source>
</reference>
<feature type="transmembrane region" description="Helical" evidence="9">
    <location>
        <begin position="157"/>
        <end position="176"/>
    </location>
</feature>
<keyword evidence="5 9" id="KW-0812">Transmembrane</keyword>
<dbReference type="EMBL" id="JANEYT010000089">
    <property type="protein sequence ID" value="MCQ1060805.1"/>
    <property type="molecule type" value="Genomic_DNA"/>
</dbReference>
<dbReference type="RefSeq" id="WP_255044896.1">
    <property type="nucleotide sequence ID" value="NZ_JANEYT010000089.1"/>
</dbReference>
<dbReference type="Proteomes" id="UP001524460">
    <property type="component" value="Unassembled WGS sequence"/>
</dbReference>
<dbReference type="Pfam" id="PF04290">
    <property type="entry name" value="DctQ"/>
    <property type="match status" value="1"/>
</dbReference>
<keyword evidence="6 9" id="KW-1133">Transmembrane helix</keyword>
<dbReference type="PANTHER" id="PTHR35011:SF2">
    <property type="entry name" value="2,3-DIKETO-L-GULONATE TRAP TRANSPORTER SMALL PERMEASE PROTEIN YIAM"/>
    <property type="match status" value="1"/>
</dbReference>
<comment type="caution">
    <text evidence="11">The sequence shown here is derived from an EMBL/GenBank/DDBJ whole genome shotgun (WGS) entry which is preliminary data.</text>
</comment>
<comment type="similarity">
    <text evidence="8 9">Belongs to the TRAP transporter small permease family.</text>
</comment>
<keyword evidence="4 9" id="KW-0997">Cell inner membrane</keyword>
<evidence type="ECO:0000256" key="8">
    <source>
        <dbReference type="ARBA" id="ARBA00038436"/>
    </source>
</evidence>